<dbReference type="Gene3D" id="3.30.450.40">
    <property type="match status" value="1"/>
</dbReference>
<dbReference type="InterPro" id="IPR036388">
    <property type="entry name" value="WH-like_DNA-bd_sf"/>
</dbReference>
<protein>
    <submittedName>
        <fullName evidence="6">Putative Transcriptional regulator, IclR family</fullName>
    </submittedName>
</protein>
<evidence type="ECO:0000259" key="5">
    <source>
        <dbReference type="PROSITE" id="PS51078"/>
    </source>
</evidence>
<sequence>MTELKASARVANIEKMMELLEALSFTKHGASVTDLARQTDLTASASSRMLATLHQEGYVTKDQAGRYRLSLRFLALGARYADQLGIEELCGPVLKRAAEEAGELVQLALVEGREMRYVARAEGNNRVRVVSILGKRVIPHAFAAGKVWLAYMPTADALKIALEHGLTQLTQHTITDVARLQRELEHVRAQGFATNLEEVDEGLYSIAVPIVVPNRSEIVGAVALTAPAYRLPKRQLKDRLPLLRSVAEQLGEILMQISVSRDEK</sequence>
<dbReference type="Pfam" id="PF01614">
    <property type="entry name" value="IclR_C"/>
    <property type="match status" value="1"/>
</dbReference>
<evidence type="ECO:0000259" key="4">
    <source>
        <dbReference type="PROSITE" id="PS51077"/>
    </source>
</evidence>
<dbReference type="InterPro" id="IPR029016">
    <property type="entry name" value="GAF-like_dom_sf"/>
</dbReference>
<organism evidence="6">
    <name type="scientific">Mesorhizobium plurifarium</name>
    <dbReference type="NCBI Taxonomy" id="69974"/>
    <lineage>
        <taxon>Bacteria</taxon>
        <taxon>Pseudomonadati</taxon>
        <taxon>Pseudomonadota</taxon>
        <taxon>Alphaproteobacteria</taxon>
        <taxon>Hyphomicrobiales</taxon>
        <taxon>Phyllobacteriaceae</taxon>
        <taxon>Mesorhizobium</taxon>
    </lineage>
</organism>
<evidence type="ECO:0000256" key="1">
    <source>
        <dbReference type="ARBA" id="ARBA00023015"/>
    </source>
</evidence>
<dbReference type="Gene3D" id="1.10.10.10">
    <property type="entry name" value="Winged helix-like DNA-binding domain superfamily/Winged helix DNA-binding domain"/>
    <property type="match status" value="1"/>
</dbReference>
<dbReference type="InterPro" id="IPR050707">
    <property type="entry name" value="HTH_MetabolicPath_Reg"/>
</dbReference>
<dbReference type="PROSITE" id="PS51077">
    <property type="entry name" value="HTH_ICLR"/>
    <property type="match status" value="1"/>
</dbReference>
<feature type="domain" description="IclR-ED" evidence="5">
    <location>
        <begin position="72"/>
        <end position="256"/>
    </location>
</feature>
<dbReference type="SUPFAM" id="SSF46785">
    <property type="entry name" value="Winged helix' DNA-binding domain"/>
    <property type="match status" value="1"/>
</dbReference>
<keyword evidence="2" id="KW-0238">DNA-binding</keyword>
<evidence type="ECO:0000256" key="3">
    <source>
        <dbReference type="ARBA" id="ARBA00023163"/>
    </source>
</evidence>
<dbReference type="Pfam" id="PF09339">
    <property type="entry name" value="HTH_IclR"/>
    <property type="match status" value="1"/>
</dbReference>
<dbReference type="Proteomes" id="UP000046122">
    <property type="component" value="Unassembled WGS sequence"/>
</dbReference>
<dbReference type="GO" id="GO:0045892">
    <property type="term" value="P:negative regulation of DNA-templated transcription"/>
    <property type="evidence" value="ECO:0007669"/>
    <property type="project" value="TreeGrafter"/>
</dbReference>
<dbReference type="PANTHER" id="PTHR30136:SF24">
    <property type="entry name" value="HTH-TYPE TRANSCRIPTIONAL REPRESSOR ALLR"/>
    <property type="match status" value="1"/>
</dbReference>
<proteinExistence type="predicted"/>
<evidence type="ECO:0000313" key="6">
    <source>
        <dbReference type="EMBL" id="CDX51598.1"/>
    </source>
</evidence>
<evidence type="ECO:0000256" key="2">
    <source>
        <dbReference type="ARBA" id="ARBA00023125"/>
    </source>
</evidence>
<dbReference type="GO" id="GO:0003700">
    <property type="term" value="F:DNA-binding transcription factor activity"/>
    <property type="evidence" value="ECO:0007669"/>
    <property type="project" value="TreeGrafter"/>
</dbReference>
<dbReference type="AlphaFoldDB" id="A0A090FX62"/>
<reference evidence="6" key="1">
    <citation type="submission" date="2014-08" db="EMBL/GenBank/DDBJ databases">
        <authorList>
            <person name="Moulin Lionel"/>
        </authorList>
    </citation>
    <scope>NUCLEOTIDE SEQUENCE [LARGE SCALE GENOMIC DNA]</scope>
</reference>
<dbReference type="InterPro" id="IPR014757">
    <property type="entry name" value="Tscrpt_reg_IclR_C"/>
</dbReference>
<keyword evidence="1" id="KW-0805">Transcription regulation</keyword>
<dbReference type="InterPro" id="IPR036390">
    <property type="entry name" value="WH_DNA-bd_sf"/>
</dbReference>
<dbReference type="GO" id="GO:0003677">
    <property type="term" value="F:DNA binding"/>
    <property type="evidence" value="ECO:0007669"/>
    <property type="project" value="UniProtKB-KW"/>
</dbReference>
<gene>
    <name evidence="6" type="ORF">MPL3365_130555</name>
</gene>
<dbReference type="SMART" id="SM00346">
    <property type="entry name" value="HTH_ICLR"/>
    <property type="match status" value="1"/>
</dbReference>
<dbReference type="InterPro" id="IPR005471">
    <property type="entry name" value="Tscrpt_reg_IclR_N"/>
</dbReference>
<name>A0A090FX62_MESPL</name>
<dbReference type="EMBL" id="CCNE01000005">
    <property type="protein sequence ID" value="CDX51598.1"/>
    <property type="molecule type" value="Genomic_DNA"/>
</dbReference>
<accession>A0A090FX62</accession>
<keyword evidence="3" id="KW-0804">Transcription</keyword>
<dbReference type="SUPFAM" id="SSF55781">
    <property type="entry name" value="GAF domain-like"/>
    <property type="match status" value="1"/>
</dbReference>
<dbReference type="PANTHER" id="PTHR30136">
    <property type="entry name" value="HELIX-TURN-HELIX TRANSCRIPTIONAL REGULATOR, ICLR FAMILY"/>
    <property type="match status" value="1"/>
</dbReference>
<feature type="domain" description="HTH iclR-type" evidence="4">
    <location>
        <begin position="10"/>
        <end position="71"/>
    </location>
</feature>
<dbReference type="PROSITE" id="PS51078">
    <property type="entry name" value="ICLR_ED"/>
    <property type="match status" value="1"/>
</dbReference>